<comment type="caution">
    <text evidence="3">The sequence shown here is derived from an EMBL/GenBank/DDBJ whole genome shotgun (WGS) entry which is preliminary data.</text>
</comment>
<dbReference type="EMBL" id="LZSF01000067">
    <property type="protein sequence ID" value="OBA89830.1"/>
    <property type="molecule type" value="Genomic_DNA"/>
</dbReference>
<dbReference type="Pfam" id="PF02604">
    <property type="entry name" value="PhdYeFM_antitox"/>
    <property type="match status" value="1"/>
</dbReference>
<evidence type="ECO:0000313" key="4">
    <source>
        <dbReference type="Proteomes" id="UP000093962"/>
    </source>
</evidence>
<reference evidence="3 4" key="1">
    <citation type="submission" date="2016-06" db="EMBL/GenBank/DDBJ databases">
        <authorList>
            <person name="Kjaerup R.B."/>
            <person name="Dalgaard T.S."/>
            <person name="Juul-Madsen H.R."/>
        </authorList>
    </citation>
    <scope>NUCLEOTIDE SEQUENCE [LARGE SCALE GENOMIC DNA]</scope>
    <source>
        <strain evidence="3 4">1199456.5</strain>
    </source>
</reference>
<dbReference type="SUPFAM" id="SSF143120">
    <property type="entry name" value="YefM-like"/>
    <property type="match status" value="1"/>
</dbReference>
<accession>A0A1A0MWQ1</accession>
<gene>
    <name evidence="3" type="ORF">A5642_14265</name>
</gene>
<dbReference type="RefSeq" id="WP_064858092.1">
    <property type="nucleotide sequence ID" value="NZ_LZSF01000067.1"/>
</dbReference>
<evidence type="ECO:0000256" key="2">
    <source>
        <dbReference type="RuleBase" id="RU362080"/>
    </source>
</evidence>
<dbReference type="AlphaFoldDB" id="A0A1A0MWQ1"/>
<sequence>MKSITVAELRQNPTAALEDVAAGETYVVTRHRHPVARLVPVDSESSGIIPPRNPAAPRLAERHLPRKSAKQIDALLAEMASDR</sequence>
<dbReference type="InterPro" id="IPR036165">
    <property type="entry name" value="YefM-like_sf"/>
</dbReference>
<name>A0A1A0MWQ1_MYCMU</name>
<dbReference type="OrthoDB" id="33091at2"/>
<evidence type="ECO:0000313" key="3">
    <source>
        <dbReference type="EMBL" id="OBA89830.1"/>
    </source>
</evidence>
<protein>
    <recommendedName>
        <fullName evidence="2">Antitoxin</fullName>
    </recommendedName>
</protein>
<dbReference type="NCBIfam" id="TIGR01552">
    <property type="entry name" value="phd_fam"/>
    <property type="match status" value="1"/>
</dbReference>
<organism evidence="3 4">
    <name type="scientific">Mycolicibacterium mucogenicum</name>
    <name type="common">Mycobacterium mucogenicum</name>
    <dbReference type="NCBI Taxonomy" id="56689"/>
    <lineage>
        <taxon>Bacteria</taxon>
        <taxon>Bacillati</taxon>
        <taxon>Actinomycetota</taxon>
        <taxon>Actinomycetes</taxon>
        <taxon>Mycobacteriales</taxon>
        <taxon>Mycobacteriaceae</taxon>
        <taxon>Mycolicibacterium</taxon>
    </lineage>
</organism>
<comment type="similarity">
    <text evidence="1 2">Belongs to the phD/YefM antitoxin family.</text>
</comment>
<proteinExistence type="inferred from homology"/>
<dbReference type="Proteomes" id="UP000093962">
    <property type="component" value="Unassembled WGS sequence"/>
</dbReference>
<evidence type="ECO:0000256" key="1">
    <source>
        <dbReference type="ARBA" id="ARBA00009981"/>
    </source>
</evidence>
<dbReference type="InterPro" id="IPR006442">
    <property type="entry name" value="Antitoxin_Phd/YefM"/>
</dbReference>
<comment type="function">
    <text evidence="2">Antitoxin component of a type II toxin-antitoxin (TA) system.</text>
</comment>
<dbReference type="Gene3D" id="3.40.1620.10">
    <property type="entry name" value="YefM-like domain"/>
    <property type="match status" value="1"/>
</dbReference>